<evidence type="ECO:0000313" key="3">
    <source>
        <dbReference type="Proteomes" id="UP000531594"/>
    </source>
</evidence>
<organism evidence="2 3">
    <name type="scientific">Bacillus benzoevorans</name>
    <dbReference type="NCBI Taxonomy" id="1456"/>
    <lineage>
        <taxon>Bacteria</taxon>
        <taxon>Bacillati</taxon>
        <taxon>Bacillota</taxon>
        <taxon>Bacilli</taxon>
        <taxon>Bacillales</taxon>
        <taxon>Bacillaceae</taxon>
        <taxon>Bacillus</taxon>
    </lineage>
</organism>
<comment type="caution">
    <text evidence="2">The sequence shown here is derived from an EMBL/GenBank/DDBJ whole genome shotgun (WGS) entry which is preliminary data.</text>
</comment>
<dbReference type="Proteomes" id="UP000531594">
    <property type="component" value="Unassembled WGS sequence"/>
</dbReference>
<gene>
    <name evidence="2" type="ORF">HNR53_000609</name>
</gene>
<proteinExistence type="inferred from homology"/>
<dbReference type="AlphaFoldDB" id="A0A7X0HR38"/>
<accession>A0A7X0HR38</accession>
<evidence type="ECO:0000313" key="2">
    <source>
        <dbReference type="EMBL" id="MBB6444021.1"/>
    </source>
</evidence>
<comment type="similarity">
    <text evidence="1">Belongs to the UPF0180 family.</text>
</comment>
<dbReference type="NCBIfam" id="NF002845">
    <property type="entry name" value="PRK03094.1"/>
    <property type="match status" value="1"/>
</dbReference>
<name>A0A7X0HR38_9BACI</name>
<protein>
    <recommendedName>
        <fullName evidence="1">UPF0180 protein HNR53_000609</fullName>
    </recommendedName>
</protein>
<dbReference type="EMBL" id="JACHGK010000001">
    <property type="protein sequence ID" value="MBB6444021.1"/>
    <property type="molecule type" value="Genomic_DNA"/>
</dbReference>
<dbReference type="HAMAP" id="MF_00506">
    <property type="entry name" value="UPF0180"/>
    <property type="match status" value="1"/>
</dbReference>
<evidence type="ECO:0000256" key="1">
    <source>
        <dbReference type="HAMAP-Rule" id="MF_00506"/>
    </source>
</evidence>
<dbReference type="InterPro" id="IPR005370">
    <property type="entry name" value="UPF0180"/>
</dbReference>
<reference evidence="2 3" key="1">
    <citation type="submission" date="2020-08" db="EMBL/GenBank/DDBJ databases">
        <title>Genomic Encyclopedia of Type Strains, Phase IV (KMG-IV): sequencing the most valuable type-strain genomes for metagenomic binning, comparative biology and taxonomic classification.</title>
        <authorList>
            <person name="Goeker M."/>
        </authorList>
    </citation>
    <scope>NUCLEOTIDE SEQUENCE [LARGE SCALE GENOMIC DNA]</scope>
    <source>
        <strain evidence="2 3">DSM 5391</strain>
    </source>
</reference>
<sequence>MMQRIGVEGSLTNISEALRAKGYDVVELNGGSNVQNCDCCVITGLDSNIMGMQDVQTRGSVIEATGLSADEVIKQIESKTRH</sequence>
<keyword evidence="3" id="KW-1185">Reference proteome</keyword>
<dbReference type="Pfam" id="PF03698">
    <property type="entry name" value="UPF0180"/>
    <property type="match status" value="1"/>
</dbReference>